<evidence type="ECO:0000313" key="2">
    <source>
        <dbReference type="EMBL" id="NLR19453.1"/>
    </source>
</evidence>
<dbReference type="EMBL" id="JAAXLJ010000026">
    <property type="protein sequence ID" value="NLR19453.1"/>
    <property type="molecule type" value="Genomic_DNA"/>
</dbReference>
<sequence>MNFGNQIIQYLLPALIGASVSWYAASKNNSVQTEELYADHLPEIWQRLDNITQERDDLKAQVESLQLQVKEQSKIIYQLNQSVNRLKDSINNQTKEIDKNVN</sequence>
<comment type="caution">
    <text evidence="2">The sequence shown here is derived from an EMBL/GenBank/DDBJ whole genome shotgun (WGS) entry which is preliminary data.</text>
</comment>
<protein>
    <submittedName>
        <fullName evidence="2">Uncharacterized protein</fullName>
    </submittedName>
</protein>
<feature type="coiled-coil region" evidence="1">
    <location>
        <begin position="48"/>
        <end position="96"/>
    </location>
</feature>
<organism evidence="2 3">
    <name type="scientific">Secundilactobacillus angelensis</name>
    <dbReference type="NCBI Taxonomy" id="2722706"/>
    <lineage>
        <taxon>Bacteria</taxon>
        <taxon>Bacillati</taxon>
        <taxon>Bacillota</taxon>
        <taxon>Bacilli</taxon>
        <taxon>Lactobacillales</taxon>
        <taxon>Lactobacillaceae</taxon>
        <taxon>Secundilactobacillus</taxon>
    </lineage>
</organism>
<gene>
    <name evidence="2" type="ORF">HC026_11170</name>
</gene>
<evidence type="ECO:0000313" key="3">
    <source>
        <dbReference type="Proteomes" id="UP000763447"/>
    </source>
</evidence>
<evidence type="ECO:0000256" key="1">
    <source>
        <dbReference type="SAM" id="Coils"/>
    </source>
</evidence>
<proteinExistence type="predicted"/>
<name>A0ABX1KZV8_9LACO</name>
<keyword evidence="3" id="KW-1185">Reference proteome</keyword>
<dbReference type="Proteomes" id="UP000763447">
    <property type="component" value="Unassembled WGS sequence"/>
</dbReference>
<reference evidence="2 3" key="1">
    <citation type="submission" date="2020-04" db="EMBL/GenBank/DDBJ databases">
        <title>A novel species of genus Lactobacillus that was isolated from fermented food Zha-chili.</title>
        <authorList>
            <person name="Zhang Z."/>
        </authorList>
    </citation>
    <scope>NUCLEOTIDE SEQUENCE [LARGE SCALE GENOMIC DNA]</scope>
    <source>
        <strain evidence="3">HBUAS51383</strain>
    </source>
</reference>
<keyword evidence="1" id="KW-0175">Coiled coil</keyword>
<accession>A0ABX1KZV8</accession>
<dbReference type="RefSeq" id="WP_168926010.1">
    <property type="nucleotide sequence ID" value="NZ_JAAXLJ010000026.1"/>
</dbReference>